<evidence type="ECO:0000313" key="4">
    <source>
        <dbReference type="Proteomes" id="UP000191342"/>
    </source>
</evidence>
<dbReference type="GO" id="GO:0072330">
    <property type="term" value="P:monocarboxylic acid biosynthetic process"/>
    <property type="evidence" value="ECO:0007669"/>
    <property type="project" value="UniProtKB-ARBA"/>
</dbReference>
<reference evidence="4" key="1">
    <citation type="journal article" date="2017" name="Nat. Microbiol.">
        <title>Global analysis of biosynthetic gene clusters reveals vast potential of secondary metabolite production in Penicillium species.</title>
        <authorList>
            <person name="Nielsen J.C."/>
            <person name="Grijseels S."/>
            <person name="Prigent S."/>
            <person name="Ji B."/>
            <person name="Dainat J."/>
            <person name="Nielsen K.F."/>
            <person name="Frisvad J.C."/>
            <person name="Workman M."/>
            <person name="Nielsen J."/>
        </authorList>
    </citation>
    <scope>NUCLEOTIDE SEQUENCE [LARGE SCALE GENOMIC DNA]</scope>
    <source>
        <strain evidence="4">IBT 14082</strain>
    </source>
</reference>
<dbReference type="PANTHER" id="PTHR46844">
    <property type="entry name" value="SLR5058 PROTEIN"/>
    <property type="match status" value="1"/>
</dbReference>
<dbReference type="SUPFAM" id="SSF52540">
    <property type="entry name" value="P-loop containing nucleoside triphosphate hydrolases"/>
    <property type="match status" value="1"/>
</dbReference>
<dbReference type="GO" id="GO:0017000">
    <property type="term" value="P:antibiotic biosynthetic process"/>
    <property type="evidence" value="ECO:0007669"/>
    <property type="project" value="UniProtKB-ARBA"/>
</dbReference>
<protein>
    <recommendedName>
        <fullName evidence="2">NACHT domain-containing protein</fullName>
    </recommendedName>
</protein>
<feature type="domain" description="NACHT" evidence="2">
    <location>
        <begin position="410"/>
        <end position="545"/>
    </location>
</feature>
<dbReference type="InterPro" id="IPR026003">
    <property type="entry name" value="Cohesin_HEAT"/>
</dbReference>
<dbReference type="Pfam" id="PF05729">
    <property type="entry name" value="NACHT"/>
    <property type="match status" value="1"/>
</dbReference>
<feature type="region of interest" description="Disordered" evidence="1">
    <location>
        <begin position="1"/>
        <end position="25"/>
    </location>
</feature>
<dbReference type="InterPro" id="IPR055496">
    <property type="entry name" value="DUF7068"/>
</dbReference>
<dbReference type="InterPro" id="IPR027417">
    <property type="entry name" value="P-loop_NTPase"/>
</dbReference>
<organism evidence="3 4">
    <name type="scientific">Penicillium flavigenum</name>
    <dbReference type="NCBI Taxonomy" id="254877"/>
    <lineage>
        <taxon>Eukaryota</taxon>
        <taxon>Fungi</taxon>
        <taxon>Dikarya</taxon>
        <taxon>Ascomycota</taxon>
        <taxon>Pezizomycotina</taxon>
        <taxon>Eurotiomycetes</taxon>
        <taxon>Eurotiomycetidae</taxon>
        <taxon>Eurotiales</taxon>
        <taxon>Aspergillaceae</taxon>
        <taxon>Penicillium</taxon>
    </lineage>
</organism>
<dbReference type="PANTHER" id="PTHR46844:SF1">
    <property type="entry name" value="SLR5058 PROTEIN"/>
    <property type="match status" value="1"/>
</dbReference>
<dbReference type="InterPro" id="IPR029058">
    <property type="entry name" value="AB_hydrolase_fold"/>
</dbReference>
<evidence type="ECO:0000313" key="3">
    <source>
        <dbReference type="EMBL" id="OQE13653.1"/>
    </source>
</evidence>
<dbReference type="PROSITE" id="PS50837">
    <property type="entry name" value="NACHT"/>
    <property type="match status" value="1"/>
</dbReference>
<evidence type="ECO:0000256" key="1">
    <source>
        <dbReference type="SAM" id="MobiDB-lite"/>
    </source>
</evidence>
<accession>A0A1V6SJ98</accession>
<dbReference type="Proteomes" id="UP000191342">
    <property type="component" value="Unassembled WGS sequence"/>
</dbReference>
<sequence>MDMSRRNESDGQGQGVHLCQVHPTSEDDTKTEIDIIAIHGLDTKSPDTWVWRSSSTDKDGINWLAHPDMLPDKAKRARIFYCDWPARLFNEQSTIEMTVTELARRLLLAIHSRPGAEKNRPLLFIASCLGGVILSQALVIAARSGSEYASLWRATGAVVFLATPFRGTAFEDIARAAVSFLKVYARLADKVVTKLLESVTMSTPFLQELIGEFTRICQQRDPRCQLTIFYETKKGNLLRKARFLPQLAADFLNEPKVLVDSGSARLDIVTDPVALERTHALMNKFSGPDDPAYIAVAGKIQILMNEICEAPPLKKADNWIRYNHYTADRLEIERLSGETLSMEQCYINLAIVEQPGEIESRLDEGDAQRSSPFSLAARLKVETPDKGIQVDLRTVFEKCERLKRSTVETRRILIRGRAGVGKTTLCKRIVYDFIYHGTWKDLFDRILWVPLRRLKKEPKRGYNFEDLFFQEYLSQNPKGRDLAHELWVALDATKYCRTLFVLDGLDEVSGELDESSEVFRFLKSLLKQPNVIITTRPYGSLPYWLKRTFDLELETIGFYPDQVKNYIKNAFTSPETGETDSETVDKVQSFLQKHQLIQGLVRIPIQLDALCYTWGTFGDKNLPQTMTDIYKAIEESLWKKDILRLEKQHDGHPLLRVYIENVDLSQVEDLIEDEIYLLEGLAFSGLYSDVINFDSEHRTAISRQFRRPGTNILLDKTLPRLSFLRTTDPSSKKRDRNYHFLHLTFQEYFAARYFVRQWKARKPLICLGLSTGRNELVGPVEFLKRYKYHGRYDILWRFVAGLLDAEEEAEMLRFLRKIEEEPLDLLGPTHQRLVMHCLSEVRHSFPLRRKLEGHLSRWLVFQCKKLNKWDERFEWRDTLASEHEFPEQAIADTLQKEGDEVRIITLRSMESRHKVSLSVTGIITSWLQGKISDRLTRSILNLFRTSGDQLPGNAVNAIAARLEDQNPGVRMAAIDALGCQSNLPEGTLNQIAARLDDQYPDIRITAIDALGRQSNLPEGTLNQIAAQLDDQDLRVGNAAISALLGQLEYQHHPCVRIAAIKALGHQSSLPEGTLSQIAARLEDQDPEVRMATIDALRLWNLSEDMLNLNQVAVQLDDQDHPGVRIAAINALVEQANLPEGTLNKVAARLEDQYPDIRIAAIYVLRRRSNLSEVILNQIAARLEDQDPSIREAAIDALRSQSNLSERTLNHIVAQLEDEDLGVRRAAIHALGRQSNLPEGTLNQIAAQLEDQDPRIKEAAIHALGRQSNLPEGILSQIAARLEDQGWEVQFAAINALGCQSNVPEGTLNQVAARLGDQNLNVRMSASHALRRQSNLPLGTLNQIVARLGHLDPDTRIAAIEALEGQSKLPEGTLKQIAARLENQGWEVRCAINALGRQSNLPEGTLNRIAARLEDQHEYVRIAAVEALGRQSKLPKVTLNQIAAQLKNRRFIELFEFDQLTSMLMQRPEFHSVCLVGGHAEGLFPLLMTHSFGNHLAWYLYGGKSCLETDNRLGSVELLNEQSSLEVAIKRARDDAAAPAIAVSHEVEGSA</sequence>
<dbReference type="InterPro" id="IPR016024">
    <property type="entry name" value="ARM-type_fold"/>
</dbReference>
<dbReference type="Gene3D" id="3.40.50.300">
    <property type="entry name" value="P-loop containing nucleotide triphosphate hydrolases"/>
    <property type="match status" value="1"/>
</dbReference>
<comment type="caution">
    <text evidence="3">The sequence shown here is derived from an EMBL/GenBank/DDBJ whole genome shotgun (WGS) entry which is preliminary data.</text>
</comment>
<dbReference type="SUPFAM" id="SSF53474">
    <property type="entry name" value="alpha/beta-Hydrolases"/>
    <property type="match status" value="1"/>
</dbReference>
<evidence type="ECO:0000259" key="2">
    <source>
        <dbReference type="PROSITE" id="PS50837"/>
    </source>
</evidence>
<dbReference type="Pfam" id="PF23238">
    <property type="entry name" value="DUF7068"/>
    <property type="match status" value="1"/>
</dbReference>
<dbReference type="Gene3D" id="1.25.10.10">
    <property type="entry name" value="Leucine-rich Repeat Variant"/>
    <property type="match status" value="4"/>
</dbReference>
<dbReference type="STRING" id="254877.A0A1V6SJ98"/>
<keyword evidence="4" id="KW-1185">Reference proteome</keyword>
<dbReference type="Pfam" id="PF13646">
    <property type="entry name" value="HEAT_2"/>
    <property type="match status" value="3"/>
</dbReference>
<gene>
    <name evidence="3" type="ORF">PENFLA_c045G03245</name>
</gene>
<dbReference type="InterPro" id="IPR007111">
    <property type="entry name" value="NACHT_NTPase"/>
</dbReference>
<dbReference type="Pfam" id="PF12765">
    <property type="entry name" value="Cohesin_HEAT"/>
    <property type="match status" value="1"/>
</dbReference>
<dbReference type="InterPro" id="IPR011989">
    <property type="entry name" value="ARM-like"/>
</dbReference>
<name>A0A1V6SJ98_9EURO</name>
<dbReference type="OrthoDB" id="4207253at2759"/>
<dbReference type="EMBL" id="MLQL01000045">
    <property type="protein sequence ID" value="OQE13653.1"/>
    <property type="molecule type" value="Genomic_DNA"/>
</dbReference>
<proteinExistence type="predicted"/>
<dbReference type="SUPFAM" id="SSF48371">
    <property type="entry name" value="ARM repeat"/>
    <property type="match status" value="1"/>
</dbReference>